<keyword evidence="1" id="KW-0614">Plasmid</keyword>
<dbReference type="Proteomes" id="UP000663249">
    <property type="component" value="Plasmid pSDM007"/>
</dbReference>
<dbReference type="InterPro" id="IPR016181">
    <property type="entry name" value="Acyl_CoA_acyltransferase"/>
</dbReference>
<dbReference type="Gene3D" id="3.40.630.30">
    <property type="match status" value="1"/>
</dbReference>
<accession>A0ABX7K5S2</accession>
<evidence type="ECO:0000313" key="1">
    <source>
        <dbReference type="EMBL" id="QSB42684.1"/>
    </source>
</evidence>
<geneLocation type="plasmid" evidence="1 2">
    <name>pSDM007</name>
</geneLocation>
<evidence type="ECO:0008006" key="3">
    <source>
        <dbReference type="Google" id="ProtNLM"/>
    </source>
</evidence>
<proteinExistence type="predicted"/>
<dbReference type="SUPFAM" id="SSF55729">
    <property type="entry name" value="Acyl-CoA N-acyltransferases (Nat)"/>
    <property type="match status" value="1"/>
</dbReference>
<protein>
    <recommendedName>
        <fullName evidence="3">GNAT family N-acetyltransferase</fullName>
    </recommendedName>
</protein>
<dbReference type="EMBL" id="CP070507">
    <property type="protein sequence ID" value="QSB42684.1"/>
    <property type="molecule type" value="Genomic_DNA"/>
</dbReference>
<evidence type="ECO:0000313" key="2">
    <source>
        <dbReference type="Proteomes" id="UP000663249"/>
    </source>
</evidence>
<sequence>MDWLNIDYCTLFQLRNDGRIERENDPDNSPGPRFWLAGCAEGNIFGVRDDLPDDVYTELESLAASEPAFTHPATPRHLDRYLSLFNEDGPVAYDLGLIYELPHALSYRSDARIIGSDSAEGQDLMLSWAAEGVPDGLVELGFREVTDFWEPWCVATVDRRIASVAFAARLSEVGAELGLVTAKAFRGQGLGAATTAGWSRHPALQSRTLFYSTDRNNVSSQYVAERLGLRLRGASLRIS</sequence>
<keyword evidence="2" id="KW-1185">Reference proteome</keyword>
<gene>
    <name evidence="1" type="ORF">JTY93_27870</name>
</gene>
<name>A0ABX7K5S2_9PSED</name>
<reference evidence="1 2" key="1">
    <citation type="submission" date="2021-02" db="EMBL/GenBank/DDBJ databases">
        <title>Genomic and phenotypic characterization of Pseudomonas hygromyciniae, a novel bacterial species discovered from a commercially purchased antibiotic vial.</title>
        <authorList>
            <person name="Turner T.L."/>
            <person name="Mitra S.D."/>
            <person name="Kochan T.J."/>
            <person name="Pincus N.B."/>
            <person name="Lebrun-Corbin M."/>
            <person name="Cheung B."/>
            <person name="Gatesy S.W."/>
            <person name="Afzal T."/>
            <person name="Ozer E.A."/>
            <person name="Hauser A.R."/>
        </authorList>
    </citation>
    <scope>NUCLEOTIDE SEQUENCE [LARGE SCALE GENOMIC DNA]</scope>
    <source>
        <strain evidence="1 2">SDM007</strain>
        <plasmid evidence="1 2">pSDM007</plasmid>
    </source>
</reference>
<organism evidence="1 2">
    <name type="scientific">Pseudomonas hygromyciniae</name>
    <dbReference type="NCBI Taxonomy" id="2812000"/>
    <lineage>
        <taxon>Bacteria</taxon>
        <taxon>Pseudomonadati</taxon>
        <taxon>Pseudomonadota</taxon>
        <taxon>Gammaproteobacteria</taxon>
        <taxon>Pseudomonadales</taxon>
        <taxon>Pseudomonadaceae</taxon>
        <taxon>Pseudomonas</taxon>
    </lineage>
</organism>